<feature type="signal peptide" evidence="2">
    <location>
        <begin position="1"/>
        <end position="26"/>
    </location>
</feature>
<dbReference type="OrthoDB" id="103277at2"/>
<evidence type="ECO:0000313" key="4">
    <source>
        <dbReference type="EMBL" id="QEE29958.1"/>
    </source>
</evidence>
<proteinExistence type="predicted"/>
<accession>A0A5B9ECN0</accession>
<dbReference type="InterPro" id="IPR012338">
    <property type="entry name" value="Beta-lactam/transpept-like"/>
</dbReference>
<dbReference type="Pfam" id="PF00905">
    <property type="entry name" value="Transpeptidase"/>
    <property type="match status" value="1"/>
</dbReference>
<keyword evidence="2" id="KW-0732">Signal</keyword>
<evidence type="ECO:0000259" key="3">
    <source>
        <dbReference type="Pfam" id="PF00905"/>
    </source>
</evidence>
<gene>
    <name evidence="4" type="ORF">FTW19_19430</name>
</gene>
<evidence type="ECO:0000256" key="1">
    <source>
        <dbReference type="SAM" id="MobiDB-lite"/>
    </source>
</evidence>
<name>A0A5B9ECN0_9BACT</name>
<dbReference type="KEGG" id="talb:FTW19_19430"/>
<dbReference type="AlphaFoldDB" id="A0A5B9ECN0"/>
<dbReference type="Proteomes" id="UP000321820">
    <property type="component" value="Chromosome"/>
</dbReference>
<dbReference type="GO" id="GO:0005886">
    <property type="term" value="C:plasma membrane"/>
    <property type="evidence" value="ECO:0007669"/>
    <property type="project" value="TreeGrafter"/>
</dbReference>
<feature type="chain" id="PRO_5023091898" evidence="2">
    <location>
        <begin position="27"/>
        <end position="440"/>
    </location>
</feature>
<keyword evidence="5" id="KW-1185">Reference proteome</keyword>
<dbReference type="GO" id="GO:0071555">
    <property type="term" value="P:cell wall organization"/>
    <property type="evidence" value="ECO:0007669"/>
    <property type="project" value="TreeGrafter"/>
</dbReference>
<reference evidence="4 5" key="1">
    <citation type="submission" date="2019-08" db="EMBL/GenBank/DDBJ databases">
        <title>Complete genome sequence of Terriglobus albidus strain ORNL.</title>
        <authorList>
            <person name="Podar M."/>
        </authorList>
    </citation>
    <scope>NUCLEOTIDE SEQUENCE [LARGE SCALE GENOMIC DNA]</scope>
    <source>
        <strain evidence="4 5">ORNL</strain>
    </source>
</reference>
<feature type="compositionally biased region" description="Low complexity" evidence="1">
    <location>
        <begin position="64"/>
        <end position="81"/>
    </location>
</feature>
<feature type="region of interest" description="Disordered" evidence="1">
    <location>
        <begin position="27"/>
        <end position="90"/>
    </location>
</feature>
<evidence type="ECO:0000256" key="2">
    <source>
        <dbReference type="SAM" id="SignalP"/>
    </source>
</evidence>
<sequence length="440" mass="46395">MIQGFKKFFPGLVVGILAVSTAAALAADPTPTSARRTRGGSKVQESTRGKAHLAGLQHSRRAGKSAAAAKAAPAARSKAVATKGKRGAAPRLAVKRTRAGRFSERFTASSFADNLTLGDVATGEDPVVRESLIQALGNMNGTAVAIDPTNGRVLAMVNQKLALSRGAEPCSTIKLSVALAALSEGLIKHDTPVNLGGHYNVDLDYALAKSVNPYFEVLGRRMGFERVKHYANMFGLGELAGYNIDGEQLGVYPDEELPEKLGGVGRMCSFGESISMTPLQLGALVSAIANGGTLYYLQHPTTADAVANFQPKVKRTLDIAPLIPEMLPGMAGAVDARYGTARSLRANFKEFPVLGKTGTCSNNGTRYGWFASYADTPVGRMVTVFFLEGGRPTFGPKAAELTGIFYRSMADKSYFLQKTAPATTAAGSDEPKQVAVGVSQ</sequence>
<dbReference type="SUPFAM" id="SSF56601">
    <property type="entry name" value="beta-lactamase/transpeptidase-like"/>
    <property type="match status" value="1"/>
</dbReference>
<feature type="domain" description="Penicillin-binding protein transpeptidase" evidence="3">
    <location>
        <begin position="141"/>
        <end position="385"/>
    </location>
</feature>
<organism evidence="4 5">
    <name type="scientific">Terriglobus albidus</name>
    <dbReference type="NCBI Taxonomy" id="1592106"/>
    <lineage>
        <taxon>Bacteria</taxon>
        <taxon>Pseudomonadati</taxon>
        <taxon>Acidobacteriota</taxon>
        <taxon>Terriglobia</taxon>
        <taxon>Terriglobales</taxon>
        <taxon>Acidobacteriaceae</taxon>
        <taxon>Terriglobus</taxon>
    </lineage>
</organism>
<dbReference type="InterPro" id="IPR050515">
    <property type="entry name" value="Beta-lactam/transpept"/>
</dbReference>
<dbReference type="InterPro" id="IPR001460">
    <property type="entry name" value="PCN-bd_Tpept"/>
</dbReference>
<dbReference type="Gene3D" id="3.40.710.10">
    <property type="entry name" value="DD-peptidase/beta-lactamase superfamily"/>
    <property type="match status" value="1"/>
</dbReference>
<protein>
    <submittedName>
        <fullName evidence="4">Penicillin-binding protein</fullName>
    </submittedName>
</protein>
<dbReference type="RefSeq" id="WP_147649228.1">
    <property type="nucleotide sequence ID" value="NZ_CP042806.1"/>
</dbReference>
<dbReference type="PANTHER" id="PTHR30627">
    <property type="entry name" value="PEPTIDOGLYCAN D,D-TRANSPEPTIDASE"/>
    <property type="match status" value="1"/>
</dbReference>
<dbReference type="GO" id="GO:0008658">
    <property type="term" value="F:penicillin binding"/>
    <property type="evidence" value="ECO:0007669"/>
    <property type="project" value="InterPro"/>
</dbReference>
<dbReference type="EMBL" id="CP042806">
    <property type="protein sequence ID" value="QEE29958.1"/>
    <property type="molecule type" value="Genomic_DNA"/>
</dbReference>
<evidence type="ECO:0000313" key="5">
    <source>
        <dbReference type="Proteomes" id="UP000321820"/>
    </source>
</evidence>